<evidence type="ECO:0000256" key="2">
    <source>
        <dbReference type="PROSITE-ProRule" id="PRU00591"/>
    </source>
</evidence>
<sequence>MPDNKKPTNRISIVIAAVLCLFFGAALTQSSASPSSRRQDMPDMFMAEIPKSTPTPAPSVTAAPSSTAAPEPSRITEETPSQTPPAVSTPTPAYEISPEAAQGVWTSSNSSWMFLVDDSPYTGWLFDTDGKRYYFNEEGILQTGWQNIGKKRYYFDMDGILQTGTIQVDGKTYQLRQDGSLKGYTPKQK</sequence>
<feature type="compositionally biased region" description="Polar residues" evidence="3">
    <location>
        <begin position="78"/>
        <end position="91"/>
    </location>
</feature>
<dbReference type="Pfam" id="PF19127">
    <property type="entry name" value="Choline_bind_3"/>
    <property type="match status" value="1"/>
</dbReference>
<evidence type="ECO:0000313" key="4">
    <source>
        <dbReference type="EMBL" id="HIZ23744.1"/>
    </source>
</evidence>
<feature type="compositionally biased region" description="Low complexity" evidence="3">
    <location>
        <begin position="50"/>
        <end position="73"/>
    </location>
</feature>
<dbReference type="SUPFAM" id="SSF69360">
    <property type="entry name" value="Cell wall binding repeat"/>
    <property type="match status" value="1"/>
</dbReference>
<dbReference type="AlphaFoldDB" id="A0A9D2IUN4"/>
<protein>
    <submittedName>
        <fullName evidence="4">Cell wall-binding protein</fullName>
    </submittedName>
</protein>
<evidence type="ECO:0000313" key="5">
    <source>
        <dbReference type="Proteomes" id="UP000824041"/>
    </source>
</evidence>
<evidence type="ECO:0000256" key="3">
    <source>
        <dbReference type="SAM" id="MobiDB-lite"/>
    </source>
</evidence>
<name>A0A9D2IUN4_9FIRM</name>
<comment type="caution">
    <text evidence="4">The sequence shown here is derived from an EMBL/GenBank/DDBJ whole genome shotgun (WGS) entry which is preliminary data.</text>
</comment>
<feature type="repeat" description="Cell wall-binding" evidence="2">
    <location>
        <begin position="142"/>
        <end position="161"/>
    </location>
</feature>
<reference evidence="4" key="2">
    <citation type="submission" date="2021-04" db="EMBL/GenBank/DDBJ databases">
        <authorList>
            <person name="Gilroy R."/>
        </authorList>
    </citation>
    <scope>NUCLEOTIDE SEQUENCE</scope>
    <source>
        <strain evidence="4">14324</strain>
    </source>
</reference>
<feature type="repeat" description="Cell wall-binding" evidence="2">
    <location>
        <begin position="121"/>
        <end position="141"/>
    </location>
</feature>
<dbReference type="Pfam" id="PF01473">
    <property type="entry name" value="Choline_bind_1"/>
    <property type="match status" value="1"/>
</dbReference>
<organism evidence="4 5">
    <name type="scientific">Candidatus Blautia faecigallinarum</name>
    <dbReference type="NCBI Taxonomy" id="2838488"/>
    <lineage>
        <taxon>Bacteria</taxon>
        <taxon>Bacillati</taxon>
        <taxon>Bacillota</taxon>
        <taxon>Clostridia</taxon>
        <taxon>Lachnospirales</taxon>
        <taxon>Lachnospiraceae</taxon>
        <taxon>Blautia</taxon>
    </lineage>
</organism>
<evidence type="ECO:0000256" key="1">
    <source>
        <dbReference type="ARBA" id="ARBA00022737"/>
    </source>
</evidence>
<dbReference type="Proteomes" id="UP000824041">
    <property type="component" value="Unassembled WGS sequence"/>
</dbReference>
<dbReference type="Gene3D" id="2.10.270.10">
    <property type="entry name" value="Cholin Binding"/>
    <property type="match status" value="1"/>
</dbReference>
<keyword evidence="1" id="KW-0677">Repeat</keyword>
<dbReference type="InterPro" id="IPR018337">
    <property type="entry name" value="Cell_wall/Cho-bd_repeat"/>
</dbReference>
<dbReference type="EMBL" id="DXBU01000182">
    <property type="protein sequence ID" value="HIZ23744.1"/>
    <property type="molecule type" value="Genomic_DNA"/>
</dbReference>
<reference evidence="4" key="1">
    <citation type="journal article" date="2021" name="PeerJ">
        <title>Extensive microbial diversity within the chicken gut microbiome revealed by metagenomics and culture.</title>
        <authorList>
            <person name="Gilroy R."/>
            <person name="Ravi A."/>
            <person name="Getino M."/>
            <person name="Pursley I."/>
            <person name="Horton D.L."/>
            <person name="Alikhan N.F."/>
            <person name="Baker D."/>
            <person name="Gharbi K."/>
            <person name="Hall N."/>
            <person name="Watson M."/>
            <person name="Adriaenssens E.M."/>
            <person name="Foster-Nyarko E."/>
            <person name="Jarju S."/>
            <person name="Secka A."/>
            <person name="Antonio M."/>
            <person name="Oren A."/>
            <person name="Chaudhuri R.R."/>
            <person name="La Ragione R."/>
            <person name="Hildebrand F."/>
            <person name="Pallen M.J."/>
        </authorList>
    </citation>
    <scope>NUCLEOTIDE SEQUENCE</scope>
    <source>
        <strain evidence="4">14324</strain>
    </source>
</reference>
<proteinExistence type="predicted"/>
<gene>
    <name evidence="4" type="ORF">IAA21_13310</name>
</gene>
<feature type="region of interest" description="Disordered" evidence="3">
    <location>
        <begin position="48"/>
        <end position="93"/>
    </location>
</feature>
<dbReference type="PROSITE" id="PS51170">
    <property type="entry name" value="CW"/>
    <property type="match status" value="2"/>
</dbReference>
<accession>A0A9D2IUN4</accession>